<dbReference type="SUPFAM" id="SSF57850">
    <property type="entry name" value="RING/U-box"/>
    <property type="match status" value="1"/>
</dbReference>
<evidence type="ECO:0000256" key="11">
    <source>
        <dbReference type="SAM" id="MobiDB-lite"/>
    </source>
</evidence>
<keyword evidence="12" id="KW-1133">Transmembrane helix</keyword>
<evidence type="ECO:0000256" key="2">
    <source>
        <dbReference type="ARBA" id="ARBA00009563"/>
    </source>
</evidence>
<evidence type="ECO:0000256" key="6">
    <source>
        <dbReference type="ARBA" id="ARBA00022833"/>
    </source>
</evidence>
<evidence type="ECO:0000256" key="10">
    <source>
        <dbReference type="SAM" id="Coils"/>
    </source>
</evidence>
<evidence type="ECO:0000259" key="13">
    <source>
        <dbReference type="PROSITE" id="PS50135"/>
    </source>
</evidence>
<dbReference type="InterPro" id="IPR043145">
    <property type="entry name" value="Znf_ZZ_sf"/>
</dbReference>
<dbReference type="InterPro" id="IPR050774">
    <property type="entry name" value="KCMF1/Dystrophin"/>
</dbReference>
<dbReference type="GeneID" id="103557099"/>
<evidence type="ECO:0000256" key="3">
    <source>
        <dbReference type="ARBA" id="ARBA00022490"/>
    </source>
</evidence>
<sequence>MIEDSGKRGNTMAERRQLFAEMRAQDLDRIRLSTYRTACKLRFVQKKCNLHLVDIWNVIEALRENALNNLDPNIELNVARLEAVLSTIFYQLNKRMPTTHQIQVEQSISLLLNFLLAAFDPEGHGKISVFAVKMALATLCGGKIMDKLRYIFSMISDSSGVMVYGRYDQFLREVLKLPTAVFEGPSFGYTEQSARSCFSQQKKVTLNGFLDTLMSDPPPQCLVWLPLLHRLANVENVFHPVECSYCHSESMMGFRYRCQQCHNYQLCQDCFWRGHAGGSHSNQHQMKEYTSWKSPAKKLTNALSKSLSCASSREPLHPMFPDQPEKPLNLAHIVPPRPVTSMNDTLFSHSVPSSGSPFITRSMLESSNRLDEEHRLIARYAARLAAESTSSQPTQQRSAPDISFTIDANKQQRQLIAELENKNREILQEIQRLRLEHEQASQPTPEKAQQNPTLLAELRLLRQRKDELEQRMSALQESRRELMVQLEGLMKLLKTQGAGSPRSSPSHTISRPIPMPVRSASACSTPTHMPQDSLTGVGGDVQEAFAQSSRRNLRNDLLVAADSITNTMSSLVKELNSEAGSESESNVDSEFARTQFEDLVPSPTSEKAFLAQIHARKPGYLHSGATPSTMRSDMVTEDGDPYVQPEDENYENDSVRQLENELKMEEYLKQKLQDEAYQLHVSTETRLKHPCPVTETKWRVLFWVFVFFGGFLSLALQIYFWGLF</sequence>
<evidence type="ECO:0000313" key="14">
    <source>
        <dbReference type="Proteomes" id="UP001652662"/>
    </source>
</evidence>
<keyword evidence="14" id="KW-1185">Reference proteome</keyword>
<organism evidence="14 17">
    <name type="scientific">Equus przewalskii</name>
    <name type="common">Przewalski's horse</name>
    <name type="synonym">Equus caballus przewalskii</name>
    <dbReference type="NCBI Taxonomy" id="9798"/>
    <lineage>
        <taxon>Eukaryota</taxon>
        <taxon>Metazoa</taxon>
        <taxon>Chordata</taxon>
        <taxon>Craniata</taxon>
        <taxon>Vertebrata</taxon>
        <taxon>Euteleostomi</taxon>
        <taxon>Mammalia</taxon>
        <taxon>Eutheria</taxon>
        <taxon>Laurasiatheria</taxon>
        <taxon>Perissodactyla</taxon>
        <taxon>Equidae</taxon>
        <taxon>Equus</taxon>
    </lineage>
</organism>
<dbReference type="CDD" id="cd02334">
    <property type="entry name" value="ZZ_dystrophin"/>
    <property type="match status" value="1"/>
</dbReference>
<dbReference type="PROSITE" id="PS50135">
    <property type="entry name" value="ZF_ZZ_2"/>
    <property type="match status" value="1"/>
</dbReference>
<evidence type="ECO:0000256" key="7">
    <source>
        <dbReference type="ARBA" id="ARBA00023054"/>
    </source>
</evidence>
<evidence type="ECO:0000256" key="12">
    <source>
        <dbReference type="SAM" id="Phobius"/>
    </source>
</evidence>
<feature type="coiled-coil region" evidence="10">
    <location>
        <begin position="409"/>
        <end position="485"/>
    </location>
</feature>
<dbReference type="InterPro" id="IPR015153">
    <property type="entry name" value="EF-hand_dom_typ1"/>
</dbReference>
<evidence type="ECO:0000256" key="1">
    <source>
        <dbReference type="ARBA" id="ARBA00004496"/>
    </source>
</evidence>
<dbReference type="Pfam" id="PF00569">
    <property type="entry name" value="ZZ"/>
    <property type="match status" value="1"/>
</dbReference>
<gene>
    <name evidence="15 16 17" type="primary">DTNA</name>
</gene>
<dbReference type="SMART" id="SM00291">
    <property type="entry name" value="ZnF_ZZ"/>
    <property type="match status" value="1"/>
</dbReference>
<feature type="domain" description="ZZ-type" evidence="13">
    <location>
        <begin position="238"/>
        <end position="294"/>
    </location>
</feature>
<dbReference type="InterPro" id="IPR017432">
    <property type="entry name" value="Distrobrevin"/>
</dbReference>
<keyword evidence="12" id="KW-0812">Transmembrane</keyword>
<feature type="compositionally biased region" description="Polar residues" evidence="11">
    <location>
        <begin position="521"/>
        <end position="534"/>
    </location>
</feature>
<evidence type="ECO:0000313" key="15">
    <source>
        <dbReference type="RefSeq" id="XP_070485954.1"/>
    </source>
</evidence>
<feature type="region of interest" description="Disordered" evidence="11">
    <location>
        <begin position="496"/>
        <end position="536"/>
    </location>
</feature>
<dbReference type="PROSITE" id="PS01357">
    <property type="entry name" value="ZF_ZZ_1"/>
    <property type="match status" value="1"/>
</dbReference>
<dbReference type="Gene3D" id="1.10.238.10">
    <property type="entry name" value="EF-hand"/>
    <property type="match status" value="2"/>
</dbReference>
<dbReference type="Pfam" id="PF09069">
    <property type="entry name" value="EF-hand_3"/>
    <property type="match status" value="1"/>
</dbReference>
<dbReference type="SUPFAM" id="SSF47473">
    <property type="entry name" value="EF-hand"/>
    <property type="match status" value="2"/>
</dbReference>
<comment type="subcellular location">
    <subcellularLocation>
        <location evidence="1 8">Cytoplasm</location>
    </subcellularLocation>
</comment>
<dbReference type="RefSeq" id="XP_070485954.1">
    <property type="nucleotide sequence ID" value="XM_070629853.1"/>
</dbReference>
<keyword evidence="6" id="KW-0862">Zinc</keyword>
<dbReference type="PANTHER" id="PTHR12268">
    <property type="entry name" value="E3 UBIQUITIN-PROTEIN LIGASE KCMF1"/>
    <property type="match status" value="1"/>
</dbReference>
<dbReference type="InterPro" id="IPR015154">
    <property type="entry name" value="EF-hand_dom_typ2"/>
</dbReference>
<feature type="compositionally biased region" description="Polar residues" evidence="11">
    <location>
        <begin position="497"/>
        <end position="509"/>
    </location>
</feature>
<evidence type="ECO:0000256" key="9">
    <source>
        <dbReference type="PROSITE-ProRule" id="PRU00228"/>
    </source>
</evidence>
<dbReference type="InterPro" id="IPR011992">
    <property type="entry name" value="EF-hand-dom_pair"/>
</dbReference>
<dbReference type="Proteomes" id="UP001652662">
    <property type="component" value="Chromosome 7"/>
</dbReference>
<keyword evidence="4" id="KW-0479">Metal-binding</keyword>
<dbReference type="PANTHER" id="PTHR12268:SF19">
    <property type="entry name" value="DYSTROBREVIN ALPHA"/>
    <property type="match status" value="1"/>
</dbReference>
<dbReference type="CDD" id="cd16249">
    <property type="entry name" value="EFh_DTNA"/>
    <property type="match status" value="1"/>
</dbReference>
<evidence type="ECO:0000256" key="5">
    <source>
        <dbReference type="ARBA" id="ARBA00022771"/>
    </source>
</evidence>
<dbReference type="Gene3D" id="3.30.60.90">
    <property type="match status" value="1"/>
</dbReference>
<accession>A0ABM4Q939</accession>
<dbReference type="PIRSF" id="PIRSF038204">
    <property type="entry name" value="Distrobrevin"/>
    <property type="match status" value="1"/>
</dbReference>
<evidence type="ECO:0000256" key="4">
    <source>
        <dbReference type="ARBA" id="ARBA00022723"/>
    </source>
</evidence>
<evidence type="ECO:0000313" key="17">
    <source>
        <dbReference type="RefSeq" id="XP_070485960.1"/>
    </source>
</evidence>
<feature type="transmembrane region" description="Helical" evidence="12">
    <location>
        <begin position="700"/>
        <end position="721"/>
    </location>
</feature>
<dbReference type="Pfam" id="PF09068">
    <property type="entry name" value="EF-hand_2"/>
    <property type="match status" value="1"/>
</dbReference>
<protein>
    <recommendedName>
        <fullName evidence="8">Dystrobrevin</fullName>
    </recommendedName>
</protein>
<keyword evidence="5 9" id="KW-0863">Zinc-finger</keyword>
<keyword evidence="3 8" id="KW-0963">Cytoplasm</keyword>
<dbReference type="InterPro" id="IPR000433">
    <property type="entry name" value="Znf_ZZ"/>
</dbReference>
<name>A0ABM4Q939_EQUPR</name>
<comment type="similarity">
    <text evidence="2 8">Belongs to the dystrophin family. Dystrobrevin subfamily.</text>
</comment>
<dbReference type="RefSeq" id="XP_070485960.1">
    <property type="nucleotide sequence ID" value="XM_070629859.1"/>
</dbReference>
<evidence type="ECO:0000313" key="16">
    <source>
        <dbReference type="RefSeq" id="XP_070485958.1"/>
    </source>
</evidence>
<dbReference type="RefSeq" id="XP_070485958.1">
    <property type="nucleotide sequence ID" value="XM_070629857.1"/>
</dbReference>
<keyword evidence="12" id="KW-0472">Membrane</keyword>
<keyword evidence="7 10" id="KW-0175">Coiled coil</keyword>
<evidence type="ECO:0000256" key="8">
    <source>
        <dbReference type="PIRNR" id="PIRNR038204"/>
    </source>
</evidence>
<proteinExistence type="inferred from homology"/>
<reference evidence="15 16" key="1">
    <citation type="submission" date="2025-05" db="UniProtKB">
        <authorList>
            <consortium name="RefSeq"/>
        </authorList>
    </citation>
    <scope>IDENTIFICATION</scope>
    <source>
        <tissue evidence="15 16">Blood</tissue>
    </source>
</reference>